<dbReference type="Proteomes" id="UP001054854">
    <property type="component" value="Unassembled WGS sequence"/>
</dbReference>
<protein>
    <submittedName>
        <fullName evidence="2">FMN reductase</fullName>
    </submittedName>
</protein>
<dbReference type="Pfam" id="PF03358">
    <property type="entry name" value="FMN_red"/>
    <property type="match status" value="1"/>
</dbReference>
<organism evidence="2 3">
    <name type="scientific">Streptomyces hygroscopicus</name>
    <dbReference type="NCBI Taxonomy" id="1912"/>
    <lineage>
        <taxon>Bacteria</taxon>
        <taxon>Bacillati</taxon>
        <taxon>Actinomycetota</taxon>
        <taxon>Actinomycetes</taxon>
        <taxon>Kitasatosporales</taxon>
        <taxon>Streptomycetaceae</taxon>
        <taxon>Streptomyces</taxon>
        <taxon>Streptomyces violaceusniger group</taxon>
    </lineage>
</organism>
<evidence type="ECO:0000313" key="3">
    <source>
        <dbReference type="Proteomes" id="UP001054854"/>
    </source>
</evidence>
<dbReference type="PANTHER" id="PTHR30543:SF21">
    <property type="entry name" value="NAD(P)H-DEPENDENT FMN REDUCTASE LOT6"/>
    <property type="match status" value="1"/>
</dbReference>
<keyword evidence="3" id="KW-1185">Reference proteome</keyword>
<dbReference type="PANTHER" id="PTHR30543">
    <property type="entry name" value="CHROMATE REDUCTASE"/>
    <property type="match status" value="1"/>
</dbReference>
<comment type="caution">
    <text evidence="2">The sequence shown here is derived from an EMBL/GenBank/DDBJ whole genome shotgun (WGS) entry which is preliminary data.</text>
</comment>
<dbReference type="Gene3D" id="3.40.50.360">
    <property type="match status" value="1"/>
</dbReference>
<accession>A0ABQ3TYJ1</accession>
<evidence type="ECO:0000313" key="2">
    <source>
        <dbReference type="EMBL" id="GHJ28405.1"/>
    </source>
</evidence>
<reference evidence="2" key="1">
    <citation type="submission" date="2024-05" db="EMBL/GenBank/DDBJ databases">
        <title>Whole genome shotgun sequence of Streptomyces hygroscopicus NBRC 113678.</title>
        <authorList>
            <person name="Komaki H."/>
            <person name="Tamura T."/>
        </authorList>
    </citation>
    <scope>NUCLEOTIDE SEQUENCE</scope>
    <source>
        <strain evidence="2">N11-34</strain>
    </source>
</reference>
<dbReference type="RefSeq" id="WP_064456116.1">
    <property type="nucleotide sequence ID" value="NZ_BBON01000036.1"/>
</dbReference>
<dbReference type="InterPro" id="IPR005025">
    <property type="entry name" value="FMN_Rdtase-like_dom"/>
</dbReference>
<dbReference type="EMBL" id="BNEK01000003">
    <property type="protein sequence ID" value="GHJ28405.1"/>
    <property type="molecule type" value="Genomic_DNA"/>
</dbReference>
<dbReference type="SUPFAM" id="SSF52218">
    <property type="entry name" value="Flavoproteins"/>
    <property type="match status" value="1"/>
</dbReference>
<evidence type="ECO:0000259" key="1">
    <source>
        <dbReference type="Pfam" id="PF03358"/>
    </source>
</evidence>
<gene>
    <name evidence="2" type="ORF">TPA0910_28380</name>
</gene>
<sequence>MTKIAIILGSTRTGRAGERVAQWVLEQARKRGDADYDLIDLAEVDLPQIDEPFPPAMGRYTHPHTQQWATTVAAYDGYVLVTPEYNHSFPGVLKNALDRVHAEWNNKAVGLVSYGVDGGVRAVEALRPVLGALQLADVSATVTLNLRTDFADFGATFTPGDHQGPALTAMLDQLLPWSNALARTRNSAAPALS</sequence>
<proteinExistence type="predicted"/>
<feature type="domain" description="NADPH-dependent FMN reductase-like" evidence="1">
    <location>
        <begin position="2"/>
        <end position="145"/>
    </location>
</feature>
<dbReference type="InterPro" id="IPR050712">
    <property type="entry name" value="NAD(P)H-dep_reductase"/>
</dbReference>
<name>A0ABQ3TYJ1_STRHY</name>
<dbReference type="InterPro" id="IPR029039">
    <property type="entry name" value="Flavoprotein-like_sf"/>
</dbReference>